<evidence type="ECO:0000259" key="6">
    <source>
        <dbReference type="Pfam" id="PF24885"/>
    </source>
</evidence>
<feature type="region of interest" description="Disordered" evidence="5">
    <location>
        <begin position="24"/>
        <end position="59"/>
    </location>
</feature>
<proteinExistence type="predicted"/>
<feature type="repeat" description="TPR" evidence="3">
    <location>
        <begin position="947"/>
        <end position="980"/>
    </location>
</feature>
<dbReference type="SUPFAM" id="SSF48452">
    <property type="entry name" value="TPR-like"/>
    <property type="match status" value="2"/>
</dbReference>
<dbReference type="PANTHER" id="PTHR45641">
    <property type="entry name" value="TETRATRICOPEPTIDE REPEAT PROTEIN (AFU_ORTHOLOGUE AFUA_6G03870)"/>
    <property type="match status" value="1"/>
</dbReference>
<name>A0A3M6UKW8_POCDA</name>
<dbReference type="PROSITE" id="PS50005">
    <property type="entry name" value="TPR"/>
    <property type="match status" value="1"/>
</dbReference>
<evidence type="ECO:0000313" key="9">
    <source>
        <dbReference type="Proteomes" id="UP000275408"/>
    </source>
</evidence>
<dbReference type="Gene3D" id="1.25.40.10">
    <property type="entry name" value="Tetratricopeptide repeat domain"/>
    <property type="match status" value="3"/>
</dbReference>
<keyword evidence="1" id="KW-0677">Repeat</keyword>
<dbReference type="Pfam" id="PF25022">
    <property type="entry name" value="NPHP3"/>
    <property type="match status" value="1"/>
</dbReference>
<keyword evidence="9" id="KW-1185">Reference proteome</keyword>
<comment type="caution">
    <text evidence="8">The sequence shown here is derived from an EMBL/GenBank/DDBJ whole genome shotgun (WGS) entry which is preliminary data.</text>
</comment>
<dbReference type="InterPro" id="IPR056885">
    <property type="entry name" value="TPR_NPHP3"/>
</dbReference>
<feature type="domain" description="Nephrocystin-3 TPR-repeats region" evidence="6">
    <location>
        <begin position="647"/>
        <end position="877"/>
    </location>
</feature>
<evidence type="ECO:0000256" key="5">
    <source>
        <dbReference type="SAM" id="MobiDB-lite"/>
    </source>
</evidence>
<dbReference type="Pfam" id="PF24885">
    <property type="entry name" value="TPR_NPHP3"/>
    <property type="match status" value="1"/>
</dbReference>
<protein>
    <recommendedName>
        <fullName evidence="10">Nephrocystin-3</fullName>
    </recommendedName>
</protein>
<keyword evidence="4" id="KW-0175">Coiled coil</keyword>
<organism evidence="8 9">
    <name type="scientific">Pocillopora damicornis</name>
    <name type="common">Cauliflower coral</name>
    <name type="synonym">Millepora damicornis</name>
    <dbReference type="NCBI Taxonomy" id="46731"/>
    <lineage>
        <taxon>Eukaryota</taxon>
        <taxon>Metazoa</taxon>
        <taxon>Cnidaria</taxon>
        <taxon>Anthozoa</taxon>
        <taxon>Hexacorallia</taxon>
        <taxon>Scleractinia</taxon>
        <taxon>Astrocoeniina</taxon>
        <taxon>Pocilloporidae</taxon>
        <taxon>Pocillopora</taxon>
    </lineage>
</organism>
<sequence>MGSGSSITKKVIVDDEFSEGDSMVTKNIPIECPPGRKTTSLKPSGSIGKKKSRRSTKAKPVIKSFSLRSAFSVELEREADELRKELEIYRQNKATEIAELEVRKEKLHSDNQRLRGEIKALQATCLKLKNERAMALEGRDQALQRAAAFEKERDKVQRQFKIFRESREREIQDVLQAKRDLELQFQQCLSVWSRDENRSEVVGNMATDWWASSLESDPSIDSLTHVTSFRGPEFFHSPLEKEGPFTNISRDDWNAVVPSVLQLASLSLQAPVQQQTIKMYISAPSGMQQEVDLFKQLYIPRLEWLCESHGKFLAVVHFEDTEEDLNEEELGLFDDHSSPVDAHFLDGSSWDMAEDWEQVETLKAAAECSCEMGLSNFYSDLNEHVSSAGLKAPMLVKGDAGFGKSLLLAKWIALQQSSLSGRLVLYHFVGSSSSSSANSILMIRRFTLQLMKQLASSRAVPCDPGHLEEEFPRWLERAASKVHGGITIGAPNHMKWLLDPLPVGARVILSVTESTCPVAWRPWSSLELQPLDFKGSVELLASSLNKHAVNIPQEQVGKRISIGRNRGIYFHFWGCFVSCEDRKALFDHFADCLSQKNTVDLLCHILSRIKKQFSHILFEWKLRRVIRAVNETFSFEDNSQEMEESQESFIKFFEEKLSVNHICWRLTDELLWSLKKTCKKEELTECLLNPIVFKVFFERGRISELISYWEYLGIDQTSLGKKYVDVIKQVENESELTEETAEIFEVVGLFLKCLGLLSQAAPLLQRALEIRETVLDPDHPLVAQSLHHLADLNALWGKFSPAEAFFKHAVEIKENALGRDHPSLVKDLEGLAILYKKQEKHAMADSLRRQAEGIKQKANSSVDLSDLKKKTLQVEKLARGAASSFFQRSLEMREAVLGPDHPDVAQSLHNLAALYNDQKLYEKAEPLYSRAYQIRLKAFPSNHGSVASTIKHLAVLYRKQGKYSSAEPLYRQDLEIREKTFGKSHPSVATALNNLAVVLCLQDRQSEALPLYERALHIYEDTLGGSHPRVAETLVNLAKLSYDLGFPEKAAQLYKRANDIRQNEPQPGLSPRSSCSQLSNNYLRKHSQPHDSVSRVISLSNS</sequence>
<dbReference type="Pfam" id="PF13424">
    <property type="entry name" value="TPR_12"/>
    <property type="match status" value="2"/>
</dbReference>
<evidence type="ECO:0000256" key="4">
    <source>
        <dbReference type="SAM" id="Coils"/>
    </source>
</evidence>
<evidence type="ECO:0000256" key="2">
    <source>
        <dbReference type="ARBA" id="ARBA00022803"/>
    </source>
</evidence>
<dbReference type="AlphaFoldDB" id="A0A3M6UKW8"/>
<dbReference type="Proteomes" id="UP000275408">
    <property type="component" value="Unassembled WGS sequence"/>
</dbReference>
<dbReference type="InterPro" id="IPR056886">
    <property type="entry name" value="NPHP3_ab_dom"/>
</dbReference>
<feature type="compositionally biased region" description="Basic residues" evidence="5">
    <location>
        <begin position="48"/>
        <end position="57"/>
    </location>
</feature>
<accession>A0A3M6UKW8</accession>
<evidence type="ECO:0008006" key="10">
    <source>
        <dbReference type="Google" id="ProtNLM"/>
    </source>
</evidence>
<feature type="region of interest" description="Disordered" evidence="5">
    <location>
        <begin position="1082"/>
        <end position="1102"/>
    </location>
</feature>
<gene>
    <name evidence="8" type="ORF">pdam_00013688</name>
</gene>
<dbReference type="SMART" id="SM00028">
    <property type="entry name" value="TPR"/>
    <property type="match status" value="6"/>
</dbReference>
<keyword evidence="2 3" id="KW-0802">TPR repeat</keyword>
<dbReference type="STRING" id="46731.A0A3M6UKW8"/>
<dbReference type="InterPro" id="IPR011990">
    <property type="entry name" value="TPR-like_helical_dom_sf"/>
</dbReference>
<evidence type="ECO:0000256" key="3">
    <source>
        <dbReference type="PROSITE-ProRule" id="PRU00339"/>
    </source>
</evidence>
<feature type="domain" description="Nephrocystin-3 alpha-beta" evidence="7">
    <location>
        <begin position="275"/>
        <end position="324"/>
    </location>
</feature>
<reference evidence="8 9" key="1">
    <citation type="journal article" date="2018" name="Sci. Rep.">
        <title>Comparative analysis of the Pocillopora damicornis genome highlights role of immune system in coral evolution.</title>
        <authorList>
            <person name="Cunning R."/>
            <person name="Bay R.A."/>
            <person name="Gillette P."/>
            <person name="Baker A.C."/>
            <person name="Traylor-Knowles N."/>
        </authorList>
    </citation>
    <scope>NUCLEOTIDE SEQUENCE [LARGE SCALE GENOMIC DNA]</scope>
    <source>
        <strain evidence="8">RSMAS</strain>
        <tissue evidence="8">Whole animal</tissue>
    </source>
</reference>
<dbReference type="OrthoDB" id="626167at2759"/>
<evidence type="ECO:0000256" key="1">
    <source>
        <dbReference type="ARBA" id="ARBA00022737"/>
    </source>
</evidence>
<dbReference type="EMBL" id="RCHS01001343">
    <property type="protein sequence ID" value="RMX54018.1"/>
    <property type="molecule type" value="Genomic_DNA"/>
</dbReference>
<evidence type="ECO:0000313" key="8">
    <source>
        <dbReference type="EMBL" id="RMX54018.1"/>
    </source>
</evidence>
<evidence type="ECO:0000259" key="7">
    <source>
        <dbReference type="Pfam" id="PF25022"/>
    </source>
</evidence>
<dbReference type="PANTHER" id="PTHR45641:SF19">
    <property type="entry name" value="NEPHROCYSTIN-3"/>
    <property type="match status" value="1"/>
</dbReference>
<feature type="coiled-coil region" evidence="4">
    <location>
        <begin position="72"/>
        <end position="184"/>
    </location>
</feature>
<dbReference type="InterPro" id="IPR019734">
    <property type="entry name" value="TPR_rpt"/>
</dbReference>